<evidence type="ECO:0000256" key="6">
    <source>
        <dbReference type="ARBA" id="ARBA00022787"/>
    </source>
</evidence>
<evidence type="ECO:0000256" key="10">
    <source>
        <dbReference type="ARBA" id="ARBA00023027"/>
    </source>
</evidence>
<keyword evidence="8" id="KW-1133">Transmembrane helix</keyword>
<keyword evidence="5" id="KW-0812">Transmembrane</keyword>
<gene>
    <name evidence="17" type="ORF">FISHEDRAFT_39226</name>
</gene>
<dbReference type="PRINTS" id="PR00406">
    <property type="entry name" value="CYTB5RDTASE"/>
</dbReference>
<dbReference type="FunFam" id="3.40.50.80:FF:000009">
    <property type="entry name" value="NADH-cytochrome b5 reductase"/>
    <property type="match status" value="1"/>
</dbReference>
<keyword evidence="18" id="KW-1185">Reference proteome</keyword>
<dbReference type="OrthoDB" id="432685at2759"/>
<dbReference type="Pfam" id="PF00970">
    <property type="entry name" value="FAD_binding_6"/>
    <property type="match status" value="1"/>
</dbReference>
<evidence type="ECO:0000259" key="16">
    <source>
        <dbReference type="PROSITE" id="PS51384"/>
    </source>
</evidence>
<dbReference type="EC" id="1.6.2.2" evidence="15"/>
<dbReference type="Gene3D" id="2.40.30.10">
    <property type="entry name" value="Translation factors"/>
    <property type="match status" value="1"/>
</dbReference>
<dbReference type="PANTHER" id="PTHR19370:SF171">
    <property type="entry name" value="NADH-CYTOCHROME B5 REDUCTASE 2"/>
    <property type="match status" value="1"/>
</dbReference>
<dbReference type="FunFam" id="2.40.30.10:FF:000069">
    <property type="entry name" value="NADH-cytochrome b5 reductase"/>
    <property type="match status" value="1"/>
</dbReference>
<feature type="domain" description="FAD-binding FR-type" evidence="16">
    <location>
        <begin position="8"/>
        <end position="117"/>
    </location>
</feature>
<reference evidence="17 18" key="1">
    <citation type="journal article" date="2015" name="Fungal Genet. Biol.">
        <title>Evolution of novel wood decay mechanisms in Agaricales revealed by the genome sequences of Fistulina hepatica and Cylindrobasidium torrendii.</title>
        <authorList>
            <person name="Floudas D."/>
            <person name="Held B.W."/>
            <person name="Riley R."/>
            <person name="Nagy L.G."/>
            <person name="Koehler G."/>
            <person name="Ransdell A.S."/>
            <person name="Younus H."/>
            <person name="Chow J."/>
            <person name="Chiniquy J."/>
            <person name="Lipzen A."/>
            <person name="Tritt A."/>
            <person name="Sun H."/>
            <person name="Haridas S."/>
            <person name="LaButti K."/>
            <person name="Ohm R.A."/>
            <person name="Kues U."/>
            <person name="Blanchette R.A."/>
            <person name="Grigoriev I.V."/>
            <person name="Minto R.E."/>
            <person name="Hibbett D.S."/>
        </authorList>
    </citation>
    <scope>NUCLEOTIDE SEQUENCE [LARGE SCALE GENOMIC DNA]</scope>
    <source>
        <strain evidence="17 18">ATCC 64428</strain>
    </source>
</reference>
<feature type="binding site" evidence="14">
    <location>
        <position position="152"/>
    </location>
    <ligand>
        <name>FAD</name>
        <dbReference type="ChEBI" id="CHEBI:57692"/>
    </ligand>
</feature>
<comment type="subcellular location">
    <subcellularLocation>
        <location evidence="2">Mitochondrion outer membrane</location>
        <topology evidence="2">Single-pass membrane protein</topology>
    </subcellularLocation>
</comment>
<keyword evidence="11" id="KW-0496">Mitochondrion</keyword>
<feature type="binding site" evidence="14">
    <location>
        <position position="66"/>
    </location>
    <ligand>
        <name>FAD</name>
        <dbReference type="ChEBI" id="CHEBI:57692"/>
    </ligand>
</feature>
<keyword evidence="9 15" id="KW-0560">Oxidoreductase</keyword>
<dbReference type="InterPro" id="IPR017938">
    <property type="entry name" value="Riboflavin_synthase-like_b-brl"/>
</dbReference>
<dbReference type="PRINTS" id="PR00371">
    <property type="entry name" value="FPNCR"/>
</dbReference>
<dbReference type="InterPro" id="IPR001433">
    <property type="entry name" value="OxRdtase_FAD/NAD-bd"/>
</dbReference>
<comment type="catalytic activity">
    <reaction evidence="13 15">
        <text>2 Fe(III)-[cytochrome b5] + NADH = 2 Fe(II)-[cytochrome b5] + NAD(+) + H(+)</text>
        <dbReference type="Rhea" id="RHEA:46680"/>
        <dbReference type="Rhea" id="RHEA-COMP:10438"/>
        <dbReference type="Rhea" id="RHEA-COMP:10439"/>
        <dbReference type="ChEBI" id="CHEBI:15378"/>
        <dbReference type="ChEBI" id="CHEBI:29033"/>
        <dbReference type="ChEBI" id="CHEBI:29034"/>
        <dbReference type="ChEBI" id="CHEBI:57540"/>
        <dbReference type="ChEBI" id="CHEBI:57945"/>
        <dbReference type="EC" id="1.6.2.2"/>
    </reaction>
</comment>
<keyword evidence="7 14" id="KW-0274">FAD</keyword>
<feature type="binding site" evidence="14">
    <location>
        <position position="85"/>
    </location>
    <ligand>
        <name>FAD</name>
        <dbReference type="ChEBI" id="CHEBI:57692"/>
    </ligand>
</feature>
<dbReference type="Proteomes" id="UP000054144">
    <property type="component" value="Unassembled WGS sequence"/>
</dbReference>
<dbReference type="SUPFAM" id="SSF52343">
    <property type="entry name" value="Ferredoxin reductase-like, C-terminal NADP-linked domain"/>
    <property type="match status" value="1"/>
</dbReference>
<dbReference type="InterPro" id="IPR001709">
    <property type="entry name" value="Flavoprot_Pyr_Nucl_cyt_Rdtase"/>
</dbReference>
<dbReference type="Gene3D" id="3.40.50.80">
    <property type="entry name" value="Nucleotide-binding domain of ferredoxin-NADP reductase (FNR) module"/>
    <property type="match status" value="1"/>
</dbReference>
<evidence type="ECO:0000256" key="13">
    <source>
        <dbReference type="ARBA" id="ARBA00047682"/>
    </source>
</evidence>
<evidence type="ECO:0000313" key="17">
    <source>
        <dbReference type="EMBL" id="KIY50477.1"/>
    </source>
</evidence>
<evidence type="ECO:0000313" key="18">
    <source>
        <dbReference type="Proteomes" id="UP000054144"/>
    </source>
</evidence>
<organism evidence="17 18">
    <name type="scientific">Fistulina hepatica ATCC 64428</name>
    <dbReference type="NCBI Taxonomy" id="1128425"/>
    <lineage>
        <taxon>Eukaryota</taxon>
        <taxon>Fungi</taxon>
        <taxon>Dikarya</taxon>
        <taxon>Basidiomycota</taxon>
        <taxon>Agaricomycotina</taxon>
        <taxon>Agaricomycetes</taxon>
        <taxon>Agaricomycetidae</taxon>
        <taxon>Agaricales</taxon>
        <taxon>Fistulinaceae</taxon>
        <taxon>Fistulina</taxon>
    </lineage>
</organism>
<evidence type="ECO:0000256" key="8">
    <source>
        <dbReference type="ARBA" id="ARBA00022989"/>
    </source>
</evidence>
<evidence type="ECO:0000256" key="1">
    <source>
        <dbReference type="ARBA" id="ARBA00001974"/>
    </source>
</evidence>
<dbReference type="PANTHER" id="PTHR19370">
    <property type="entry name" value="NADH-CYTOCHROME B5 REDUCTASE"/>
    <property type="match status" value="1"/>
</dbReference>
<evidence type="ECO:0000256" key="11">
    <source>
        <dbReference type="ARBA" id="ARBA00023128"/>
    </source>
</evidence>
<keyword evidence="12" id="KW-0472">Membrane</keyword>
<dbReference type="InterPro" id="IPR008333">
    <property type="entry name" value="Cbr1-like_FAD-bd_dom"/>
</dbReference>
<proteinExistence type="inferred from homology"/>
<evidence type="ECO:0000256" key="14">
    <source>
        <dbReference type="PIRSR" id="PIRSR601834-1"/>
    </source>
</evidence>
<dbReference type="InterPro" id="IPR039261">
    <property type="entry name" value="FNR_nucleotide-bd"/>
</dbReference>
<protein>
    <recommendedName>
        <fullName evidence="15">NADH-cytochrome b5 reductase</fullName>
        <ecNumber evidence="15">1.6.2.2</ecNumber>
    </recommendedName>
</protein>
<name>A0A0D7AGC9_9AGAR</name>
<dbReference type="GO" id="GO:0005741">
    <property type="term" value="C:mitochondrial outer membrane"/>
    <property type="evidence" value="ECO:0007669"/>
    <property type="project" value="UniProtKB-SubCell"/>
</dbReference>
<feature type="binding site" evidence="14">
    <location>
        <position position="68"/>
    </location>
    <ligand>
        <name>FAD</name>
        <dbReference type="ChEBI" id="CHEBI:57692"/>
    </ligand>
</feature>
<feature type="binding site" evidence="14">
    <location>
        <position position="83"/>
    </location>
    <ligand>
        <name>FAD</name>
        <dbReference type="ChEBI" id="CHEBI:57692"/>
    </ligand>
</feature>
<evidence type="ECO:0000256" key="12">
    <source>
        <dbReference type="ARBA" id="ARBA00023136"/>
    </source>
</evidence>
<evidence type="ECO:0000256" key="15">
    <source>
        <dbReference type="RuleBase" id="RU361226"/>
    </source>
</evidence>
<dbReference type="PROSITE" id="PS51384">
    <property type="entry name" value="FAD_FR"/>
    <property type="match status" value="1"/>
</dbReference>
<dbReference type="GO" id="GO:0090524">
    <property type="term" value="F:cytochrome-b5 reductase activity, acting on NADH"/>
    <property type="evidence" value="ECO:0007669"/>
    <property type="project" value="UniProtKB-EC"/>
</dbReference>
<evidence type="ECO:0000256" key="2">
    <source>
        <dbReference type="ARBA" id="ARBA00004572"/>
    </source>
</evidence>
<dbReference type="Pfam" id="PF00175">
    <property type="entry name" value="NAD_binding_1"/>
    <property type="match status" value="1"/>
</dbReference>
<feature type="binding site" evidence="14">
    <location>
        <position position="93"/>
    </location>
    <ligand>
        <name>FAD</name>
        <dbReference type="ChEBI" id="CHEBI:57692"/>
    </ligand>
</feature>
<evidence type="ECO:0000256" key="5">
    <source>
        <dbReference type="ARBA" id="ARBA00022692"/>
    </source>
</evidence>
<dbReference type="AlphaFoldDB" id="A0A0D7AGC9"/>
<dbReference type="EMBL" id="KN881675">
    <property type="protein sequence ID" value="KIY50477.1"/>
    <property type="molecule type" value="Genomic_DNA"/>
</dbReference>
<evidence type="ECO:0000256" key="9">
    <source>
        <dbReference type="ARBA" id="ARBA00023002"/>
    </source>
</evidence>
<dbReference type="SUPFAM" id="SSF63380">
    <property type="entry name" value="Riboflavin synthase domain-like"/>
    <property type="match status" value="1"/>
</dbReference>
<feature type="binding site" evidence="14">
    <location>
        <position position="92"/>
    </location>
    <ligand>
        <name>FAD</name>
        <dbReference type="ChEBI" id="CHEBI:57692"/>
    </ligand>
</feature>
<evidence type="ECO:0000256" key="3">
    <source>
        <dbReference type="ARBA" id="ARBA00006105"/>
    </source>
</evidence>
<accession>A0A0D7AGC9</accession>
<evidence type="ECO:0000256" key="4">
    <source>
        <dbReference type="ARBA" id="ARBA00022630"/>
    </source>
</evidence>
<keyword evidence="4 14" id="KW-0285">Flavoprotein</keyword>
<feature type="binding site" evidence="14">
    <location>
        <position position="67"/>
    </location>
    <ligand>
        <name>FAD</name>
        <dbReference type="ChEBI" id="CHEBI:57692"/>
    </ligand>
</feature>
<comment type="cofactor">
    <cofactor evidence="1 14 15">
        <name>FAD</name>
        <dbReference type="ChEBI" id="CHEBI:57692"/>
    </cofactor>
</comment>
<dbReference type="CDD" id="cd06183">
    <property type="entry name" value="cyt_b5_reduct_like"/>
    <property type="match status" value="1"/>
</dbReference>
<dbReference type="InterPro" id="IPR001834">
    <property type="entry name" value="CBR-like"/>
</dbReference>
<keyword evidence="6" id="KW-1000">Mitochondrion outer membrane</keyword>
<keyword evidence="10 15" id="KW-0520">NAD</keyword>
<comment type="similarity">
    <text evidence="3 15">Belongs to the flavoprotein pyridine nucleotide cytochrome reductase family.</text>
</comment>
<evidence type="ECO:0000256" key="7">
    <source>
        <dbReference type="ARBA" id="ARBA00022827"/>
    </source>
</evidence>
<sequence length="282" mass="31411">MKSPLDPDNFIDLKLKKAIPYNHNSSKFVFELPNNEASLIPITSCVVVRSSDPQALVDKNGKPVIRPYTPISAPEEKGEFTFLVKKYETGNMSKHFFDLKKGDTLAFKGPIDKFPWKSMSIFPFGIHFSNWLAHTVNEFDEVALIGGGSGITPLYQVLQHVLPDKTNRTKFTLLFANVSEEDILMREVFDEMKTKYPDTFSVVYALDKPPKEWQGIAGYVSKADIQKHVAPPSLGDKVKVFVCGPPGQMASISGNKAGKKQGELGGILKELGYTEDQVRVQI</sequence>
<dbReference type="InterPro" id="IPR017927">
    <property type="entry name" value="FAD-bd_FR_type"/>
</dbReference>